<evidence type="ECO:0000256" key="1">
    <source>
        <dbReference type="SAM" id="SignalP"/>
    </source>
</evidence>
<accession>A0A9D1JDV7</accession>
<evidence type="ECO:0000313" key="2">
    <source>
        <dbReference type="EMBL" id="HIR89414.1"/>
    </source>
</evidence>
<sequence>MKKQYLSILLISLLLLVACTNNPANPTQDSNSAESTTPVATTPVATTPVASSSDPGQVIQATVGLVLPFDLQWGMSLEDCASKFQNDWTLQESASETETSYALNQKQTLYEREGTVILNFSKRPDAAANVPSNLLTLPDQFLTGVTVTFENPVDEINAELVKQYGQPLSTEQIGTIVRTSFSSSQAQVKNITNENQKKAYHLYRYVVMQDYRDLQECIQTPQETILEHQNLYTTNPDEVWNQIQGWNFDDGEHYLNSVTLTNNTESPNGCAVVYNIGDLLYLLNVQ</sequence>
<dbReference type="EMBL" id="DVHN01000140">
    <property type="protein sequence ID" value="HIR89414.1"/>
    <property type="molecule type" value="Genomic_DNA"/>
</dbReference>
<reference evidence="2" key="2">
    <citation type="journal article" date="2021" name="PeerJ">
        <title>Extensive microbial diversity within the chicken gut microbiome revealed by metagenomics and culture.</title>
        <authorList>
            <person name="Gilroy R."/>
            <person name="Ravi A."/>
            <person name="Getino M."/>
            <person name="Pursley I."/>
            <person name="Horton D.L."/>
            <person name="Alikhan N.F."/>
            <person name="Baker D."/>
            <person name="Gharbi K."/>
            <person name="Hall N."/>
            <person name="Watson M."/>
            <person name="Adriaenssens E.M."/>
            <person name="Foster-Nyarko E."/>
            <person name="Jarju S."/>
            <person name="Secka A."/>
            <person name="Antonio M."/>
            <person name="Oren A."/>
            <person name="Chaudhuri R.R."/>
            <person name="La Ragione R."/>
            <person name="Hildebrand F."/>
            <person name="Pallen M.J."/>
        </authorList>
    </citation>
    <scope>NUCLEOTIDE SEQUENCE</scope>
    <source>
        <strain evidence="2">ChiW13-3771</strain>
    </source>
</reference>
<gene>
    <name evidence="2" type="ORF">IAC96_10720</name>
</gene>
<reference evidence="2" key="1">
    <citation type="submission" date="2020-10" db="EMBL/GenBank/DDBJ databases">
        <authorList>
            <person name="Gilroy R."/>
        </authorList>
    </citation>
    <scope>NUCLEOTIDE SEQUENCE</scope>
    <source>
        <strain evidence="2">ChiW13-3771</strain>
    </source>
</reference>
<proteinExistence type="predicted"/>
<dbReference type="Proteomes" id="UP000824201">
    <property type="component" value="Unassembled WGS sequence"/>
</dbReference>
<dbReference type="AlphaFoldDB" id="A0A9D1JDV7"/>
<protein>
    <recommendedName>
        <fullName evidence="4">PASTA domain-containing protein</fullName>
    </recommendedName>
</protein>
<feature type="chain" id="PRO_5038865929" description="PASTA domain-containing protein" evidence="1">
    <location>
        <begin position="25"/>
        <end position="286"/>
    </location>
</feature>
<feature type="signal peptide" evidence="1">
    <location>
        <begin position="1"/>
        <end position="24"/>
    </location>
</feature>
<name>A0A9D1JDV7_9FIRM</name>
<evidence type="ECO:0008006" key="4">
    <source>
        <dbReference type="Google" id="ProtNLM"/>
    </source>
</evidence>
<keyword evidence="1" id="KW-0732">Signal</keyword>
<evidence type="ECO:0000313" key="3">
    <source>
        <dbReference type="Proteomes" id="UP000824201"/>
    </source>
</evidence>
<organism evidence="2 3">
    <name type="scientific">Candidatus Fimimorpha faecalis</name>
    <dbReference type="NCBI Taxonomy" id="2840824"/>
    <lineage>
        <taxon>Bacteria</taxon>
        <taxon>Bacillati</taxon>
        <taxon>Bacillota</taxon>
        <taxon>Clostridia</taxon>
        <taxon>Eubacteriales</taxon>
        <taxon>Candidatus Fimimorpha</taxon>
    </lineage>
</organism>
<dbReference type="PROSITE" id="PS51257">
    <property type="entry name" value="PROKAR_LIPOPROTEIN"/>
    <property type="match status" value="1"/>
</dbReference>
<comment type="caution">
    <text evidence="2">The sequence shown here is derived from an EMBL/GenBank/DDBJ whole genome shotgun (WGS) entry which is preliminary data.</text>
</comment>